<dbReference type="EMBL" id="JBBPBN010000122">
    <property type="protein sequence ID" value="KAK8977325.1"/>
    <property type="molecule type" value="Genomic_DNA"/>
</dbReference>
<name>A0ABR2NMV4_9ROSI</name>
<gene>
    <name evidence="1" type="ORF">V6N11_030644</name>
</gene>
<reference evidence="1 2" key="1">
    <citation type="journal article" date="2024" name="G3 (Bethesda)">
        <title>Genome assembly of Hibiscus sabdariffa L. provides insights into metabolisms of medicinal natural products.</title>
        <authorList>
            <person name="Kim T."/>
        </authorList>
    </citation>
    <scope>NUCLEOTIDE SEQUENCE [LARGE SCALE GENOMIC DNA]</scope>
    <source>
        <strain evidence="1">TK-2024</strain>
        <tissue evidence="1">Old leaves</tissue>
    </source>
</reference>
<dbReference type="Proteomes" id="UP001396334">
    <property type="component" value="Unassembled WGS sequence"/>
</dbReference>
<evidence type="ECO:0000313" key="2">
    <source>
        <dbReference type="Proteomes" id="UP001396334"/>
    </source>
</evidence>
<evidence type="ECO:0000313" key="1">
    <source>
        <dbReference type="EMBL" id="KAK8977325.1"/>
    </source>
</evidence>
<organism evidence="1 2">
    <name type="scientific">Hibiscus sabdariffa</name>
    <name type="common">roselle</name>
    <dbReference type="NCBI Taxonomy" id="183260"/>
    <lineage>
        <taxon>Eukaryota</taxon>
        <taxon>Viridiplantae</taxon>
        <taxon>Streptophyta</taxon>
        <taxon>Embryophyta</taxon>
        <taxon>Tracheophyta</taxon>
        <taxon>Spermatophyta</taxon>
        <taxon>Magnoliopsida</taxon>
        <taxon>eudicotyledons</taxon>
        <taxon>Gunneridae</taxon>
        <taxon>Pentapetalae</taxon>
        <taxon>rosids</taxon>
        <taxon>malvids</taxon>
        <taxon>Malvales</taxon>
        <taxon>Malvaceae</taxon>
        <taxon>Malvoideae</taxon>
        <taxon>Hibiscus</taxon>
    </lineage>
</organism>
<accession>A0ABR2NMV4</accession>
<proteinExistence type="predicted"/>
<keyword evidence="2" id="KW-1185">Reference proteome</keyword>
<protein>
    <submittedName>
        <fullName evidence="1">Uncharacterized protein</fullName>
    </submittedName>
</protein>
<sequence length="77" mass="8398">MLVSVGNELEDVSVVEARAILLENALGTLIEIILLPYLHSFQGNEDILSDQVVKLLSLVSLLCGFHLIGYDDDDDGL</sequence>
<comment type="caution">
    <text evidence="1">The sequence shown here is derived from an EMBL/GenBank/DDBJ whole genome shotgun (WGS) entry which is preliminary data.</text>
</comment>